<proteinExistence type="inferred from homology"/>
<dbReference type="Proteomes" id="UP000245216">
    <property type="component" value="Unassembled WGS sequence"/>
</dbReference>
<feature type="binding site" evidence="1">
    <location>
        <begin position="12"/>
        <end position="19"/>
    </location>
    <ligand>
        <name>ATP</name>
        <dbReference type="ChEBI" id="CHEBI:30616"/>
    </ligand>
</feature>
<evidence type="ECO:0000256" key="1">
    <source>
        <dbReference type="HAMAP-Rule" id="MF_01270"/>
    </source>
</evidence>
<gene>
    <name evidence="1" type="primary">anmK</name>
    <name evidence="2" type="ORF">DF183_10975</name>
</gene>
<comment type="catalytic activity">
    <reaction evidence="1">
        <text>1,6-anhydro-N-acetyl-beta-muramate + ATP + H2O = N-acetyl-D-muramate 6-phosphate + ADP + H(+)</text>
        <dbReference type="Rhea" id="RHEA:24952"/>
        <dbReference type="ChEBI" id="CHEBI:15377"/>
        <dbReference type="ChEBI" id="CHEBI:15378"/>
        <dbReference type="ChEBI" id="CHEBI:30616"/>
        <dbReference type="ChEBI" id="CHEBI:58690"/>
        <dbReference type="ChEBI" id="CHEBI:58722"/>
        <dbReference type="ChEBI" id="CHEBI:456216"/>
        <dbReference type="EC" id="2.7.1.170"/>
    </reaction>
</comment>
<dbReference type="AlphaFoldDB" id="A0A2U2BI46"/>
<comment type="function">
    <text evidence="1">Catalyzes the specific phosphorylation of 1,6-anhydro-N-acetylmuramic acid (anhMurNAc) with the simultaneous cleavage of the 1,6-anhydro ring, generating MurNAc-6-P. Is required for the utilization of anhMurNAc either imported from the medium or derived from its own cell wall murein, and thus plays a role in cell wall recycling.</text>
</comment>
<dbReference type="NCBIfam" id="NF007139">
    <property type="entry name" value="PRK09585.1-3"/>
    <property type="match status" value="1"/>
</dbReference>
<dbReference type="STRING" id="511.UZ73_13940"/>
<dbReference type="HAMAP" id="MF_01270">
    <property type="entry name" value="AnhMurNAc_kinase"/>
    <property type="match status" value="1"/>
</dbReference>
<evidence type="ECO:0000313" key="3">
    <source>
        <dbReference type="Proteomes" id="UP000245216"/>
    </source>
</evidence>
<dbReference type="GO" id="GO:0009254">
    <property type="term" value="P:peptidoglycan turnover"/>
    <property type="evidence" value="ECO:0007669"/>
    <property type="project" value="UniProtKB-UniRule"/>
</dbReference>
<dbReference type="GO" id="GO:0006040">
    <property type="term" value="P:amino sugar metabolic process"/>
    <property type="evidence" value="ECO:0007669"/>
    <property type="project" value="InterPro"/>
</dbReference>
<keyword evidence="1" id="KW-0547">Nucleotide-binding</keyword>
<dbReference type="EMBL" id="QEXO01000003">
    <property type="protein sequence ID" value="PWE13693.1"/>
    <property type="molecule type" value="Genomic_DNA"/>
</dbReference>
<keyword evidence="1 2" id="KW-0418">Kinase</keyword>
<dbReference type="PANTHER" id="PTHR30605:SF0">
    <property type="entry name" value="ANHYDRO-N-ACETYLMURAMIC ACID KINASE"/>
    <property type="match status" value="1"/>
</dbReference>
<dbReference type="InterPro" id="IPR005338">
    <property type="entry name" value="Anhydro_N_Ac-Mur_kinase"/>
</dbReference>
<dbReference type="GO" id="GO:0016301">
    <property type="term" value="F:kinase activity"/>
    <property type="evidence" value="ECO:0007669"/>
    <property type="project" value="UniProtKB-KW"/>
</dbReference>
<dbReference type="SUPFAM" id="SSF53067">
    <property type="entry name" value="Actin-like ATPase domain"/>
    <property type="match status" value="1"/>
</dbReference>
<reference evidence="2 3" key="2">
    <citation type="submission" date="2018-05" db="EMBL/GenBank/DDBJ databases">
        <authorList>
            <person name="Lanie J.A."/>
            <person name="Ng W.-L."/>
            <person name="Kazmierczak K.M."/>
            <person name="Andrzejewski T.M."/>
            <person name="Davidsen T.M."/>
            <person name="Wayne K.J."/>
            <person name="Tettelin H."/>
            <person name="Glass J.I."/>
            <person name="Rusch D."/>
            <person name="Podicherti R."/>
            <person name="Tsui H.-C.T."/>
            <person name="Winkler M.E."/>
        </authorList>
    </citation>
    <scope>NUCLEOTIDE SEQUENCE [LARGE SCALE GENOMIC DNA]</scope>
    <source>
        <strain evidence="2 3">YBY</strain>
    </source>
</reference>
<keyword evidence="1" id="KW-0808">Transferase</keyword>
<dbReference type="UniPathway" id="UPA00343"/>
<comment type="pathway">
    <text evidence="1">Amino-sugar metabolism; 1,6-anhydro-N-acetylmuramate degradation.</text>
</comment>
<name>A0A2U2BI46_ALCFA</name>
<dbReference type="UniPathway" id="UPA00544"/>
<keyword evidence="1" id="KW-0119">Carbohydrate metabolism</keyword>
<dbReference type="RefSeq" id="WP_109089119.1">
    <property type="nucleotide sequence ID" value="NZ_QEXO01000003.1"/>
</dbReference>
<keyword evidence="1" id="KW-0067">ATP-binding</keyword>
<dbReference type="GO" id="GO:0016773">
    <property type="term" value="F:phosphotransferase activity, alcohol group as acceptor"/>
    <property type="evidence" value="ECO:0007669"/>
    <property type="project" value="UniProtKB-UniRule"/>
</dbReference>
<dbReference type="PANTHER" id="PTHR30605">
    <property type="entry name" value="ANHYDRO-N-ACETYLMURAMIC ACID KINASE"/>
    <property type="match status" value="1"/>
</dbReference>
<dbReference type="GO" id="GO:0097175">
    <property type="term" value="P:1,6-anhydro-N-acetyl-beta-muramic acid catabolic process"/>
    <property type="evidence" value="ECO:0007669"/>
    <property type="project" value="UniProtKB-UniRule"/>
</dbReference>
<comment type="caution">
    <text evidence="2">The sequence shown here is derived from an EMBL/GenBank/DDBJ whole genome shotgun (WGS) entry which is preliminary data.</text>
</comment>
<evidence type="ECO:0000313" key="2">
    <source>
        <dbReference type="EMBL" id="PWE13693.1"/>
    </source>
</evidence>
<sequence>MKAPLFIGLMSGTSMDGVDAVLASFGPQGAQIHQTHSLPMPAALRDELLALQHPGHNELARASVAALQLTELYAQACLPWTQGPEKDLIRAIGVHGQTIRHAPDQGYTLQLNAPALLAERCAVDVIADFRSRDIAAGGQGAPLVPIVHEALFRHEHGRVILNLGGIANISLLLPGCDVFGFDTGPANMLLDAWVNKLEGQPYDKDGQWANSAASDPALLASLLSESWFALPAPKSTGRDLFNLGWLQEHLDRVDPKGELQPATVQSTLMDLTVHSVAQAIKPYADQIQELIVCGGGAANPAMLTRLGDLVTMPIRSSAELGMDPQSIEALAFAWLAYAHIERIPAGLPAVTGARRATVLGACYPA</sequence>
<organism evidence="2 3">
    <name type="scientific">Alcaligenes faecalis</name>
    <dbReference type="NCBI Taxonomy" id="511"/>
    <lineage>
        <taxon>Bacteria</taxon>
        <taxon>Pseudomonadati</taxon>
        <taxon>Pseudomonadota</taxon>
        <taxon>Betaproteobacteria</taxon>
        <taxon>Burkholderiales</taxon>
        <taxon>Alcaligenaceae</taxon>
        <taxon>Alcaligenes</taxon>
    </lineage>
</organism>
<accession>A0A2U2BI46</accession>
<dbReference type="GO" id="GO:0005524">
    <property type="term" value="F:ATP binding"/>
    <property type="evidence" value="ECO:0007669"/>
    <property type="project" value="UniProtKB-UniRule"/>
</dbReference>
<dbReference type="Pfam" id="PF03702">
    <property type="entry name" value="AnmK"/>
    <property type="match status" value="1"/>
</dbReference>
<dbReference type="InterPro" id="IPR043129">
    <property type="entry name" value="ATPase_NBD"/>
</dbReference>
<dbReference type="EC" id="2.7.1.170" evidence="1"/>
<comment type="similarity">
    <text evidence="1">Belongs to the anhydro-N-acetylmuramic acid kinase family.</text>
</comment>
<protein>
    <recommendedName>
        <fullName evidence="1">Anhydro-N-acetylmuramic acid kinase</fullName>
        <ecNumber evidence="1">2.7.1.170</ecNumber>
    </recommendedName>
    <alternativeName>
        <fullName evidence="1">AnhMurNAc kinase</fullName>
    </alternativeName>
</protein>
<reference evidence="2 3" key="1">
    <citation type="submission" date="2018-05" db="EMBL/GenBank/DDBJ databases">
        <title>Genome Sequence of an Efficient Indole-Degrading Bacterium, Alcaligenes sp.YBY.</title>
        <authorList>
            <person name="Yang B."/>
        </authorList>
    </citation>
    <scope>NUCLEOTIDE SEQUENCE [LARGE SCALE GENOMIC DNA]</scope>
    <source>
        <strain evidence="2 3">YBY</strain>
    </source>
</reference>
<dbReference type="CDD" id="cd24050">
    <property type="entry name" value="ASKHA_NBD_ANMK"/>
    <property type="match status" value="1"/>
</dbReference>
<dbReference type="Gene3D" id="3.30.420.40">
    <property type="match status" value="2"/>
</dbReference>
<comment type="pathway">
    <text evidence="1">Cell wall biogenesis; peptidoglycan recycling.</text>
</comment>